<accession>A0A918B8T1</accession>
<keyword evidence="3" id="KW-1185">Reference proteome</keyword>
<evidence type="ECO:0000313" key="2">
    <source>
        <dbReference type="EMBL" id="GGQ42478.1"/>
    </source>
</evidence>
<feature type="domain" description="DUF7677" evidence="1">
    <location>
        <begin position="5"/>
        <end position="102"/>
    </location>
</feature>
<evidence type="ECO:0000313" key="3">
    <source>
        <dbReference type="Proteomes" id="UP000620156"/>
    </source>
</evidence>
<dbReference type="InterPro" id="IPR056094">
    <property type="entry name" value="DUF7677"/>
</dbReference>
<dbReference type="Proteomes" id="UP000620156">
    <property type="component" value="Unassembled WGS sequence"/>
</dbReference>
<dbReference type="Pfam" id="PF24725">
    <property type="entry name" value="DUF7677"/>
    <property type="match status" value="1"/>
</dbReference>
<gene>
    <name evidence="2" type="ORF">GCM10010145_09150</name>
</gene>
<organism evidence="2 3">
    <name type="scientific">Streptomyces ruber</name>
    <dbReference type="NCBI Taxonomy" id="83378"/>
    <lineage>
        <taxon>Bacteria</taxon>
        <taxon>Bacillati</taxon>
        <taxon>Actinomycetota</taxon>
        <taxon>Actinomycetes</taxon>
        <taxon>Kitasatosporales</taxon>
        <taxon>Streptomycetaceae</taxon>
        <taxon>Streptomyces</taxon>
    </lineage>
</organism>
<proteinExistence type="predicted"/>
<comment type="caution">
    <text evidence="2">The sequence shown here is derived from an EMBL/GenBank/DDBJ whole genome shotgun (WGS) entry which is preliminary data.</text>
</comment>
<name>A0A918B8T1_9ACTN</name>
<reference evidence="2" key="2">
    <citation type="submission" date="2020-09" db="EMBL/GenBank/DDBJ databases">
        <authorList>
            <person name="Sun Q."/>
            <person name="Ohkuma M."/>
        </authorList>
    </citation>
    <scope>NUCLEOTIDE SEQUENCE</scope>
    <source>
        <strain evidence="2">JCM 3131</strain>
    </source>
</reference>
<dbReference type="EMBL" id="BMQK01000001">
    <property type="protein sequence ID" value="GGQ42478.1"/>
    <property type="molecule type" value="Genomic_DNA"/>
</dbReference>
<dbReference type="RefSeq" id="WP_189215413.1">
    <property type="nucleotide sequence ID" value="NZ_BMQK01000001.1"/>
</dbReference>
<evidence type="ECO:0000259" key="1">
    <source>
        <dbReference type="Pfam" id="PF24725"/>
    </source>
</evidence>
<sequence>MAVGHLSVDVRASLRFFAFYLANGTIDIDLLDGIDYRPALFEFGSALEQVFAIYSNVLEVDANGQVLNDGDAQYRAAQWIRAYCDPSYQIEPPLQAWETELHGP</sequence>
<dbReference type="AlphaFoldDB" id="A0A918B8T1"/>
<reference evidence="2" key="1">
    <citation type="journal article" date="2014" name="Int. J. Syst. Evol. Microbiol.">
        <title>Complete genome sequence of Corynebacterium casei LMG S-19264T (=DSM 44701T), isolated from a smear-ripened cheese.</title>
        <authorList>
            <consortium name="US DOE Joint Genome Institute (JGI-PGF)"/>
            <person name="Walter F."/>
            <person name="Albersmeier A."/>
            <person name="Kalinowski J."/>
            <person name="Ruckert C."/>
        </authorList>
    </citation>
    <scope>NUCLEOTIDE SEQUENCE</scope>
    <source>
        <strain evidence="2">JCM 3131</strain>
    </source>
</reference>
<protein>
    <recommendedName>
        <fullName evidence="1">DUF7677 domain-containing protein</fullName>
    </recommendedName>
</protein>